<organism evidence="1 2">
    <name type="scientific">Saguinus oedipus</name>
    <name type="common">Cotton-top tamarin</name>
    <name type="synonym">Oedipomidas oedipus</name>
    <dbReference type="NCBI Taxonomy" id="9490"/>
    <lineage>
        <taxon>Eukaryota</taxon>
        <taxon>Metazoa</taxon>
        <taxon>Chordata</taxon>
        <taxon>Craniata</taxon>
        <taxon>Vertebrata</taxon>
        <taxon>Euteleostomi</taxon>
        <taxon>Mammalia</taxon>
        <taxon>Eutheria</taxon>
        <taxon>Euarchontoglires</taxon>
        <taxon>Primates</taxon>
        <taxon>Haplorrhini</taxon>
        <taxon>Platyrrhini</taxon>
        <taxon>Cebidae</taxon>
        <taxon>Callitrichinae</taxon>
        <taxon>Saguinus</taxon>
    </lineage>
</organism>
<name>A0ABQ9TFS7_SAGOE</name>
<evidence type="ECO:0000313" key="1">
    <source>
        <dbReference type="EMBL" id="KAK2083589.1"/>
    </source>
</evidence>
<sequence>DKKKALMPCDIIDYLFLDKLVKENKCPCRLEPCSAISNFDRGNHQSIVEGLRWLLAVVDTHQLPPTLSMPISRENRGSAERCSSS</sequence>
<dbReference type="PANTHER" id="PTHR46090:SF1">
    <property type="entry name" value="ADP-RIBOSYLATION FACTOR-LIKE PROTEIN 13A"/>
    <property type="match status" value="1"/>
</dbReference>
<proteinExistence type="predicted"/>
<dbReference type="Proteomes" id="UP001266305">
    <property type="component" value="Unassembled WGS sequence"/>
</dbReference>
<feature type="non-terminal residue" evidence="1">
    <location>
        <position position="85"/>
    </location>
</feature>
<dbReference type="EMBL" id="JASSZA010000023">
    <property type="protein sequence ID" value="KAK2083589.1"/>
    <property type="molecule type" value="Genomic_DNA"/>
</dbReference>
<gene>
    <name evidence="1" type="primary">ARL13A</name>
    <name evidence="1" type="ORF">P7K49_038825</name>
</gene>
<feature type="non-terminal residue" evidence="1">
    <location>
        <position position="1"/>
    </location>
</feature>
<comment type="caution">
    <text evidence="1">The sequence shown here is derived from an EMBL/GenBank/DDBJ whole genome shotgun (WGS) entry which is preliminary data.</text>
</comment>
<reference evidence="1 2" key="1">
    <citation type="submission" date="2023-05" db="EMBL/GenBank/DDBJ databases">
        <title>B98-5 Cell Line De Novo Hybrid Assembly: An Optical Mapping Approach.</title>
        <authorList>
            <person name="Kananen K."/>
            <person name="Auerbach J.A."/>
            <person name="Kautto E."/>
            <person name="Blachly J.S."/>
        </authorList>
    </citation>
    <scope>NUCLEOTIDE SEQUENCE [LARGE SCALE GENOMIC DNA]</scope>
    <source>
        <strain evidence="1">B95-8</strain>
        <tissue evidence="1">Cell line</tissue>
    </source>
</reference>
<accession>A0ABQ9TFS7</accession>
<evidence type="ECO:0000313" key="2">
    <source>
        <dbReference type="Proteomes" id="UP001266305"/>
    </source>
</evidence>
<protein>
    <submittedName>
        <fullName evidence="1">ADP-ribosylation factor-like protein 13A</fullName>
    </submittedName>
</protein>
<dbReference type="InterPro" id="IPR051995">
    <property type="entry name" value="Ciliary_GTPase"/>
</dbReference>
<dbReference type="PANTHER" id="PTHR46090">
    <property type="entry name" value="ADP-RIBOSYLATION FACTOR-LIKE PROTEIN 13B"/>
    <property type="match status" value="1"/>
</dbReference>
<keyword evidence="2" id="KW-1185">Reference proteome</keyword>